<dbReference type="Pfam" id="PF14016">
    <property type="entry name" value="DUF4232"/>
    <property type="match status" value="1"/>
</dbReference>
<sequence length="236" mass="23793">MSRLHTSRTRLAGVTTLALAALLLTACDNDSDKNGKPAAAPVVTTTPSAPAAAAPTAAPTTSAPADTPASRAPSSNTKPGSASGQDSGGRTDSGNSVTCEGSNTKTVAAPLNRPINHVLLTVTNTGGKTCYLYGYPALRFGAAQSVPPAIEESHPQAVVTLKPGESGYASVNLSAADGSGGSGDTEKSLTVYFHGPSGNQNVGSGATPSLPAQGLYIDESLKTTYWQQSMDDATSW</sequence>
<evidence type="ECO:0000256" key="1">
    <source>
        <dbReference type="SAM" id="MobiDB-lite"/>
    </source>
</evidence>
<reference evidence="4 5" key="1">
    <citation type="submission" date="2018-12" db="EMBL/GenBank/DDBJ databases">
        <title>Draft genome sequence of Embleya hyalina NBRC 13850T.</title>
        <authorList>
            <person name="Komaki H."/>
            <person name="Hosoyama A."/>
            <person name="Kimura A."/>
            <person name="Ichikawa N."/>
            <person name="Tamura T."/>
        </authorList>
    </citation>
    <scope>NUCLEOTIDE SEQUENCE [LARGE SCALE GENOMIC DNA]</scope>
    <source>
        <strain evidence="4 5">NBRC 13850</strain>
    </source>
</reference>
<protein>
    <recommendedName>
        <fullName evidence="3">DUF4232 domain-containing protein</fullName>
    </recommendedName>
</protein>
<proteinExistence type="predicted"/>
<feature type="compositionally biased region" description="Low complexity" evidence="1">
    <location>
        <begin position="37"/>
        <end position="75"/>
    </location>
</feature>
<evidence type="ECO:0000259" key="3">
    <source>
        <dbReference type="Pfam" id="PF14016"/>
    </source>
</evidence>
<dbReference type="EMBL" id="BIFH01000015">
    <property type="protein sequence ID" value="GCD94147.1"/>
    <property type="molecule type" value="Genomic_DNA"/>
</dbReference>
<dbReference type="OrthoDB" id="3854042at2"/>
<dbReference type="RefSeq" id="WP_126636364.1">
    <property type="nucleotide sequence ID" value="NZ_BIFH01000015.1"/>
</dbReference>
<feature type="signal peptide" evidence="2">
    <location>
        <begin position="1"/>
        <end position="26"/>
    </location>
</feature>
<feature type="compositionally biased region" description="Polar residues" evidence="1">
    <location>
        <begin position="76"/>
        <end position="101"/>
    </location>
</feature>
<organism evidence="4 5">
    <name type="scientific">Embleya hyalina</name>
    <dbReference type="NCBI Taxonomy" id="516124"/>
    <lineage>
        <taxon>Bacteria</taxon>
        <taxon>Bacillati</taxon>
        <taxon>Actinomycetota</taxon>
        <taxon>Actinomycetes</taxon>
        <taxon>Kitasatosporales</taxon>
        <taxon>Streptomycetaceae</taxon>
        <taxon>Embleya</taxon>
    </lineage>
</organism>
<evidence type="ECO:0000313" key="4">
    <source>
        <dbReference type="EMBL" id="GCD94147.1"/>
    </source>
</evidence>
<comment type="caution">
    <text evidence="4">The sequence shown here is derived from an EMBL/GenBank/DDBJ whole genome shotgun (WGS) entry which is preliminary data.</text>
</comment>
<keyword evidence="2" id="KW-0732">Signal</keyword>
<gene>
    <name evidence="4" type="ORF">EHYA_01805</name>
</gene>
<keyword evidence="5" id="KW-1185">Reference proteome</keyword>
<name>A0A401YHU4_9ACTN</name>
<feature type="chain" id="PRO_5039561211" description="DUF4232 domain-containing protein" evidence="2">
    <location>
        <begin position="27"/>
        <end position="236"/>
    </location>
</feature>
<dbReference type="PROSITE" id="PS51257">
    <property type="entry name" value="PROKAR_LIPOPROTEIN"/>
    <property type="match status" value="1"/>
</dbReference>
<evidence type="ECO:0000313" key="5">
    <source>
        <dbReference type="Proteomes" id="UP000286931"/>
    </source>
</evidence>
<feature type="domain" description="DUF4232" evidence="3">
    <location>
        <begin position="99"/>
        <end position="227"/>
    </location>
</feature>
<dbReference type="AlphaFoldDB" id="A0A401YHU4"/>
<dbReference type="InterPro" id="IPR025326">
    <property type="entry name" value="DUF4232"/>
</dbReference>
<accession>A0A401YHU4</accession>
<evidence type="ECO:0000256" key="2">
    <source>
        <dbReference type="SAM" id="SignalP"/>
    </source>
</evidence>
<dbReference type="Proteomes" id="UP000286931">
    <property type="component" value="Unassembled WGS sequence"/>
</dbReference>
<feature type="region of interest" description="Disordered" evidence="1">
    <location>
        <begin position="28"/>
        <end position="101"/>
    </location>
</feature>